<evidence type="ECO:0000313" key="1">
    <source>
        <dbReference type="EMBL" id="CBH76020.1"/>
    </source>
</evidence>
<dbReference type="AlphaFoldDB" id="E6PHT2"/>
<name>E6PHT2_9ZZZZ</name>
<comment type="caution">
    <text evidence="1">The sequence shown here is derived from an EMBL/GenBank/DDBJ whole genome shotgun (WGS) entry which is preliminary data.</text>
</comment>
<organism evidence="1">
    <name type="scientific">mine drainage metagenome</name>
    <dbReference type="NCBI Taxonomy" id="410659"/>
    <lineage>
        <taxon>unclassified sequences</taxon>
        <taxon>metagenomes</taxon>
        <taxon>ecological metagenomes</taxon>
    </lineage>
</organism>
<accession>E6PHT2</accession>
<sequence length="146" mass="16722">MRAKRKLGKGRMTPATVAAVLAEIEAFGRGERDGALSWDRLVEFSGFSNVALWKKVPIKDAFQRVKQQARADATPAIKPRKTIDERIIRLQSMTDDLRSLVRSYDELWALYEYNMHRMGLDPDELRRPLDGVHRERVRSGGSKLRG</sequence>
<dbReference type="EMBL" id="CABL01000019">
    <property type="protein sequence ID" value="CBH76020.1"/>
    <property type="molecule type" value="Genomic_DNA"/>
</dbReference>
<proteinExistence type="predicted"/>
<protein>
    <submittedName>
        <fullName evidence="1">Uncharacterized protein</fullName>
    </submittedName>
</protein>
<gene>
    <name evidence="1" type="ORF">CARN1_0500</name>
</gene>
<reference evidence="1" key="1">
    <citation type="submission" date="2009-10" db="EMBL/GenBank/DDBJ databases">
        <title>Diversity of trophic interactions inside an arsenic-rich microbial ecosystem.</title>
        <authorList>
            <person name="Bertin P.N."/>
            <person name="Heinrich-Salmeron A."/>
            <person name="Pelletier E."/>
            <person name="Goulhen-Chollet F."/>
            <person name="Arsene-Ploetze F."/>
            <person name="Gallien S."/>
            <person name="Calteau A."/>
            <person name="Vallenet D."/>
            <person name="Casiot C."/>
            <person name="Chane-Woon-Ming B."/>
            <person name="Giloteaux L."/>
            <person name="Barakat M."/>
            <person name="Bonnefoy V."/>
            <person name="Bruneel O."/>
            <person name="Chandler M."/>
            <person name="Cleiss J."/>
            <person name="Duran R."/>
            <person name="Elbaz-Poulichet F."/>
            <person name="Fonknechten N."/>
            <person name="Lauga B."/>
            <person name="Mornico D."/>
            <person name="Ortet P."/>
            <person name="Schaeffer C."/>
            <person name="Siguier P."/>
            <person name="Alexander Thil Smith A."/>
            <person name="Van Dorsselaer A."/>
            <person name="Weissenbach J."/>
            <person name="Medigue C."/>
            <person name="Le Paslier D."/>
        </authorList>
    </citation>
    <scope>NUCLEOTIDE SEQUENCE</scope>
</reference>